<dbReference type="InParanoid" id="A0A165CPD9"/>
<evidence type="ECO:0000313" key="1">
    <source>
        <dbReference type="EMBL" id="KZT51143.1"/>
    </source>
</evidence>
<keyword evidence="2" id="KW-1185">Reference proteome</keyword>
<dbReference type="OrthoDB" id="2615105at2759"/>
<gene>
    <name evidence="1" type="ORF">CALCODRAFT_151335</name>
</gene>
<accession>A0A165CPD9</accession>
<evidence type="ECO:0000313" key="2">
    <source>
        <dbReference type="Proteomes" id="UP000076842"/>
    </source>
</evidence>
<dbReference type="Proteomes" id="UP000076842">
    <property type="component" value="Unassembled WGS sequence"/>
</dbReference>
<reference evidence="1 2" key="1">
    <citation type="journal article" date="2016" name="Mol. Biol. Evol.">
        <title>Comparative Genomics of Early-Diverging Mushroom-Forming Fungi Provides Insights into the Origins of Lignocellulose Decay Capabilities.</title>
        <authorList>
            <person name="Nagy L.G."/>
            <person name="Riley R."/>
            <person name="Tritt A."/>
            <person name="Adam C."/>
            <person name="Daum C."/>
            <person name="Floudas D."/>
            <person name="Sun H."/>
            <person name="Yadav J.S."/>
            <person name="Pangilinan J."/>
            <person name="Larsson K.H."/>
            <person name="Matsuura K."/>
            <person name="Barry K."/>
            <person name="Labutti K."/>
            <person name="Kuo R."/>
            <person name="Ohm R.A."/>
            <person name="Bhattacharya S.S."/>
            <person name="Shirouzu T."/>
            <person name="Yoshinaga Y."/>
            <person name="Martin F.M."/>
            <person name="Grigoriev I.V."/>
            <person name="Hibbett D.S."/>
        </authorList>
    </citation>
    <scope>NUCLEOTIDE SEQUENCE [LARGE SCALE GENOMIC DNA]</scope>
    <source>
        <strain evidence="1 2">HHB12733</strain>
    </source>
</reference>
<dbReference type="AlphaFoldDB" id="A0A165CPD9"/>
<organism evidence="1 2">
    <name type="scientific">Calocera cornea HHB12733</name>
    <dbReference type="NCBI Taxonomy" id="1353952"/>
    <lineage>
        <taxon>Eukaryota</taxon>
        <taxon>Fungi</taxon>
        <taxon>Dikarya</taxon>
        <taxon>Basidiomycota</taxon>
        <taxon>Agaricomycotina</taxon>
        <taxon>Dacrymycetes</taxon>
        <taxon>Dacrymycetales</taxon>
        <taxon>Dacrymycetaceae</taxon>
        <taxon>Calocera</taxon>
    </lineage>
</organism>
<dbReference type="EMBL" id="KV424123">
    <property type="protein sequence ID" value="KZT51143.1"/>
    <property type="molecule type" value="Genomic_DNA"/>
</dbReference>
<protein>
    <submittedName>
        <fullName evidence="1">Uncharacterized protein</fullName>
    </submittedName>
</protein>
<name>A0A165CPD9_9BASI</name>
<sequence length="100" mass="11871">MCSWCRGFRLGTWRPRMTQRYQRFCAERTRISFDMETGWITGNGKDYLLWVPPDKLRRLYGANGLQMIIPGSTIQVDLSKFVHGTRWTECRLPLDREIVE</sequence>
<proteinExistence type="predicted"/>